<dbReference type="Pfam" id="PF13579">
    <property type="entry name" value="Glyco_trans_4_4"/>
    <property type="match status" value="1"/>
</dbReference>
<organism evidence="4 5">
    <name type="scientific">Aeromicrobium alkaliterrae</name>
    <dbReference type="NCBI Taxonomy" id="302168"/>
    <lineage>
        <taxon>Bacteria</taxon>
        <taxon>Bacillati</taxon>
        <taxon>Actinomycetota</taxon>
        <taxon>Actinomycetes</taxon>
        <taxon>Propionibacteriales</taxon>
        <taxon>Nocardioidaceae</taxon>
        <taxon>Aeromicrobium</taxon>
    </lineage>
</organism>
<evidence type="ECO:0000256" key="2">
    <source>
        <dbReference type="ARBA" id="ARBA00022679"/>
    </source>
</evidence>
<dbReference type="InterPro" id="IPR050194">
    <property type="entry name" value="Glycosyltransferase_grp1"/>
</dbReference>
<dbReference type="Pfam" id="PF13692">
    <property type="entry name" value="Glyco_trans_1_4"/>
    <property type="match status" value="1"/>
</dbReference>
<dbReference type="PANTHER" id="PTHR45947">
    <property type="entry name" value="SULFOQUINOVOSYL TRANSFERASE SQD2"/>
    <property type="match status" value="1"/>
</dbReference>
<dbReference type="Proteomes" id="UP001501057">
    <property type="component" value="Unassembled WGS sequence"/>
</dbReference>
<gene>
    <name evidence="4" type="ORF">GCM10009710_25640</name>
</gene>
<dbReference type="InterPro" id="IPR028098">
    <property type="entry name" value="Glyco_trans_4-like_N"/>
</dbReference>
<accession>A0ABN2JZB8</accession>
<dbReference type="EMBL" id="BAAAME010000004">
    <property type="protein sequence ID" value="GAA1744471.1"/>
    <property type="molecule type" value="Genomic_DNA"/>
</dbReference>
<sequence>MRVLHVSEALGGGVTSAVTAMVEATPEIDHHLFARPREQHDVGIDTARHFASVHPMSGNPLVAVAELRALVRETFPDVVHAHSSVAGVVVRMAGLDRPGVVYSPHCFAFERRDVSGLARRAFRTVERALASRTDLFLAVAPYEMDLAADLGHQSLAYVPNRATLVPSVRAEFRTPLRIVTVGRVAAQKDWRYMVHLKRFVDDQIGLDATWEWLGDGDPEGERELDDIGIDVSGWIDRSEVLDRLAGAQIYVHTAAWEAAPISILEAATLGLPLAIRSEPALDSLALPGLSRGVAALAARLEALADEPAWSAARDASLALAGRHSAEAQNQHLLRAYDRALGGAPAVSLVTAGRSAGIGLIDGGALRRAGSDG</sequence>
<evidence type="ECO:0000313" key="4">
    <source>
        <dbReference type="EMBL" id="GAA1744471.1"/>
    </source>
</evidence>
<keyword evidence="1" id="KW-0328">Glycosyltransferase</keyword>
<dbReference type="RefSeq" id="WP_344202268.1">
    <property type="nucleotide sequence ID" value="NZ_BAAAME010000004.1"/>
</dbReference>
<reference evidence="4 5" key="1">
    <citation type="journal article" date="2019" name="Int. J. Syst. Evol. Microbiol.">
        <title>The Global Catalogue of Microorganisms (GCM) 10K type strain sequencing project: providing services to taxonomists for standard genome sequencing and annotation.</title>
        <authorList>
            <consortium name="The Broad Institute Genomics Platform"/>
            <consortium name="The Broad Institute Genome Sequencing Center for Infectious Disease"/>
            <person name="Wu L."/>
            <person name="Ma J."/>
        </authorList>
    </citation>
    <scope>NUCLEOTIDE SEQUENCE [LARGE SCALE GENOMIC DNA]</scope>
    <source>
        <strain evidence="4 5">JCM 13518</strain>
    </source>
</reference>
<evidence type="ECO:0000256" key="1">
    <source>
        <dbReference type="ARBA" id="ARBA00022676"/>
    </source>
</evidence>
<protein>
    <submittedName>
        <fullName evidence="4">Glycosyltransferase</fullName>
    </submittedName>
</protein>
<feature type="domain" description="Glycosyltransferase subfamily 4-like N-terminal" evidence="3">
    <location>
        <begin position="33"/>
        <end position="160"/>
    </location>
</feature>
<name>A0ABN2JZB8_9ACTN</name>
<dbReference type="PANTHER" id="PTHR45947:SF3">
    <property type="entry name" value="SULFOQUINOVOSYL TRANSFERASE SQD2"/>
    <property type="match status" value="1"/>
</dbReference>
<keyword evidence="5" id="KW-1185">Reference proteome</keyword>
<dbReference type="SUPFAM" id="SSF53756">
    <property type="entry name" value="UDP-Glycosyltransferase/glycogen phosphorylase"/>
    <property type="match status" value="1"/>
</dbReference>
<evidence type="ECO:0000313" key="5">
    <source>
        <dbReference type="Proteomes" id="UP001501057"/>
    </source>
</evidence>
<comment type="caution">
    <text evidence="4">The sequence shown here is derived from an EMBL/GenBank/DDBJ whole genome shotgun (WGS) entry which is preliminary data.</text>
</comment>
<proteinExistence type="predicted"/>
<dbReference type="Gene3D" id="3.40.50.2000">
    <property type="entry name" value="Glycogen Phosphorylase B"/>
    <property type="match status" value="2"/>
</dbReference>
<evidence type="ECO:0000259" key="3">
    <source>
        <dbReference type="Pfam" id="PF13579"/>
    </source>
</evidence>
<keyword evidence="2" id="KW-0808">Transferase</keyword>